<protein>
    <submittedName>
        <fullName evidence="1">Uncharacterized protein</fullName>
    </submittedName>
</protein>
<organism evidence="1 2">
    <name type="scientific">Pseudoneurospora amorphoporcata</name>
    <dbReference type="NCBI Taxonomy" id="241081"/>
    <lineage>
        <taxon>Eukaryota</taxon>
        <taxon>Fungi</taxon>
        <taxon>Dikarya</taxon>
        <taxon>Ascomycota</taxon>
        <taxon>Pezizomycotina</taxon>
        <taxon>Sordariomycetes</taxon>
        <taxon>Sordariomycetidae</taxon>
        <taxon>Sordariales</taxon>
        <taxon>Sordariaceae</taxon>
        <taxon>Pseudoneurospora</taxon>
    </lineage>
</organism>
<feature type="non-terminal residue" evidence="1">
    <location>
        <position position="1"/>
    </location>
</feature>
<name>A0AAN6NUT3_9PEZI</name>
<evidence type="ECO:0000313" key="1">
    <source>
        <dbReference type="EMBL" id="KAK3952464.1"/>
    </source>
</evidence>
<reference evidence="1" key="2">
    <citation type="submission" date="2023-06" db="EMBL/GenBank/DDBJ databases">
        <authorList>
            <consortium name="Lawrence Berkeley National Laboratory"/>
            <person name="Mondo S.J."/>
            <person name="Hensen N."/>
            <person name="Bonometti L."/>
            <person name="Westerberg I."/>
            <person name="Brannstrom I.O."/>
            <person name="Guillou S."/>
            <person name="Cros-Aarteil S."/>
            <person name="Calhoun S."/>
            <person name="Haridas S."/>
            <person name="Kuo A."/>
            <person name="Pangilinan J."/>
            <person name="Riley R."/>
            <person name="Labutti K."/>
            <person name="Andreopoulos B."/>
            <person name="Lipzen A."/>
            <person name="Chen C."/>
            <person name="Yanf M."/>
            <person name="Daum C."/>
            <person name="Ng V."/>
            <person name="Clum A."/>
            <person name="Steindorff A."/>
            <person name="Ohm R."/>
            <person name="Martin F."/>
            <person name="Silar P."/>
            <person name="Natvig D."/>
            <person name="Lalanne C."/>
            <person name="Gautier V."/>
            <person name="Ament-Velasquez S.L."/>
            <person name="Kruys A."/>
            <person name="Hutchinson M.I."/>
            <person name="Powell A.J."/>
            <person name="Barry K."/>
            <person name="Miller A.N."/>
            <person name="Grigoriev I.V."/>
            <person name="Debuchy R."/>
            <person name="Gladieux P."/>
            <person name="Thoren M.H."/>
            <person name="Johannesson H."/>
        </authorList>
    </citation>
    <scope>NUCLEOTIDE SEQUENCE</scope>
    <source>
        <strain evidence="1">CBS 626.80</strain>
    </source>
</reference>
<dbReference type="AlphaFoldDB" id="A0AAN6NUT3"/>
<dbReference type="EMBL" id="MU859123">
    <property type="protein sequence ID" value="KAK3952464.1"/>
    <property type="molecule type" value="Genomic_DNA"/>
</dbReference>
<reference evidence="1" key="1">
    <citation type="journal article" date="2023" name="Mol. Phylogenet. Evol.">
        <title>Genome-scale phylogeny and comparative genomics of the fungal order Sordariales.</title>
        <authorList>
            <person name="Hensen N."/>
            <person name="Bonometti L."/>
            <person name="Westerberg I."/>
            <person name="Brannstrom I.O."/>
            <person name="Guillou S."/>
            <person name="Cros-Aarteil S."/>
            <person name="Calhoun S."/>
            <person name="Haridas S."/>
            <person name="Kuo A."/>
            <person name="Mondo S."/>
            <person name="Pangilinan J."/>
            <person name="Riley R."/>
            <person name="LaButti K."/>
            <person name="Andreopoulos B."/>
            <person name="Lipzen A."/>
            <person name="Chen C."/>
            <person name="Yan M."/>
            <person name="Daum C."/>
            <person name="Ng V."/>
            <person name="Clum A."/>
            <person name="Steindorff A."/>
            <person name="Ohm R.A."/>
            <person name="Martin F."/>
            <person name="Silar P."/>
            <person name="Natvig D.O."/>
            <person name="Lalanne C."/>
            <person name="Gautier V."/>
            <person name="Ament-Velasquez S.L."/>
            <person name="Kruys A."/>
            <person name="Hutchinson M.I."/>
            <person name="Powell A.J."/>
            <person name="Barry K."/>
            <person name="Miller A.N."/>
            <person name="Grigoriev I.V."/>
            <person name="Debuchy R."/>
            <person name="Gladieux P."/>
            <person name="Hiltunen Thoren M."/>
            <person name="Johannesson H."/>
        </authorList>
    </citation>
    <scope>NUCLEOTIDE SEQUENCE</scope>
    <source>
        <strain evidence="1">CBS 626.80</strain>
    </source>
</reference>
<proteinExistence type="predicted"/>
<sequence length="71" mass="8055">PAIEHCPYKIQVRPGESSRRRNFAVALLHDTGTVFPTVCRFRNPQPSSHRRAPTWTDRPLCLVTLFDLPAG</sequence>
<accession>A0AAN6NUT3</accession>
<keyword evidence="2" id="KW-1185">Reference proteome</keyword>
<dbReference type="Proteomes" id="UP001303222">
    <property type="component" value="Unassembled WGS sequence"/>
</dbReference>
<evidence type="ECO:0000313" key="2">
    <source>
        <dbReference type="Proteomes" id="UP001303222"/>
    </source>
</evidence>
<comment type="caution">
    <text evidence="1">The sequence shown here is derived from an EMBL/GenBank/DDBJ whole genome shotgun (WGS) entry which is preliminary data.</text>
</comment>
<gene>
    <name evidence="1" type="ORF">QBC32DRAFT_212563</name>
</gene>